<accession>A0A183ICQ6</accession>
<evidence type="ECO:0000313" key="3">
    <source>
        <dbReference type="Proteomes" id="UP000270296"/>
    </source>
</evidence>
<dbReference type="SUPFAM" id="SSF52949">
    <property type="entry name" value="Macro domain-like"/>
    <property type="match status" value="1"/>
</dbReference>
<gene>
    <name evidence="2" type="ORF">SBAD_LOCUS1400</name>
</gene>
<dbReference type="GO" id="GO:0006974">
    <property type="term" value="P:DNA damage response"/>
    <property type="evidence" value="ECO:0007669"/>
    <property type="project" value="TreeGrafter"/>
</dbReference>
<dbReference type="GO" id="GO:0140291">
    <property type="term" value="P:peptidyl-glutamate ADP-deribosylation"/>
    <property type="evidence" value="ECO:0007669"/>
    <property type="project" value="TreeGrafter"/>
</dbReference>
<dbReference type="Pfam" id="PF01661">
    <property type="entry name" value="Macro"/>
    <property type="match status" value="1"/>
</dbReference>
<reference evidence="4" key="1">
    <citation type="submission" date="2016-06" db="UniProtKB">
        <authorList>
            <consortium name="WormBaseParasite"/>
        </authorList>
    </citation>
    <scope>IDENTIFICATION</scope>
</reference>
<dbReference type="SMART" id="SM00506">
    <property type="entry name" value="A1pp"/>
    <property type="match status" value="1"/>
</dbReference>
<dbReference type="EMBL" id="UZAM01006815">
    <property type="protein sequence ID" value="VDO94239.1"/>
    <property type="molecule type" value="Genomic_DNA"/>
</dbReference>
<dbReference type="Proteomes" id="UP000270296">
    <property type="component" value="Unassembled WGS sequence"/>
</dbReference>
<keyword evidence="3" id="KW-1185">Reference proteome</keyword>
<dbReference type="PANTHER" id="PTHR11106:SF27">
    <property type="entry name" value="MACRO DOMAIN-CONTAINING PROTEIN"/>
    <property type="match status" value="1"/>
</dbReference>
<dbReference type="PANTHER" id="PTHR11106">
    <property type="entry name" value="GANGLIOSIDE INDUCED DIFFERENTIATION ASSOCIATED PROTEIN 2-RELATED"/>
    <property type="match status" value="1"/>
</dbReference>
<dbReference type="InterPro" id="IPR002589">
    <property type="entry name" value="Macro_dom"/>
</dbReference>
<dbReference type="GO" id="GO:0140293">
    <property type="term" value="F:ADP-ribosylglutamate hydrolase activity"/>
    <property type="evidence" value="ECO:0007669"/>
    <property type="project" value="TreeGrafter"/>
</dbReference>
<dbReference type="GO" id="GO:0042278">
    <property type="term" value="P:purine nucleoside metabolic process"/>
    <property type="evidence" value="ECO:0007669"/>
    <property type="project" value="TreeGrafter"/>
</dbReference>
<sequence>MSTAADYLDRQKEKYLNMSLEEKRNLYACGSNFVPLSMIKQFYEEYTPNAVHSEFKACPEINKKISLWSGDITRLEIDAIVNAANELLRGGGGVDGAIHRAAGPELLAESSSLGGCPTGDAKLTLGYHLPAKYVIHTVGPIGESAPMLKSCYEKCLQLCALHSLRSVAFPCISTGVYGYPNEKACHVACNTVRTWLDSASNASSVRSGLVVFYFFAYGWSGGGGTLPQ</sequence>
<reference evidence="2 3" key="2">
    <citation type="submission" date="2018-11" db="EMBL/GenBank/DDBJ databases">
        <authorList>
            <consortium name="Pathogen Informatics"/>
        </authorList>
    </citation>
    <scope>NUCLEOTIDE SEQUENCE [LARGE SCALE GENOMIC DNA]</scope>
</reference>
<name>A0A183ICQ6_9BILA</name>
<dbReference type="CDD" id="cd02908">
    <property type="entry name" value="Macro_OAADPr_deacetylase"/>
    <property type="match status" value="1"/>
</dbReference>
<dbReference type="InterPro" id="IPR043472">
    <property type="entry name" value="Macro_dom-like"/>
</dbReference>
<evidence type="ECO:0000313" key="4">
    <source>
        <dbReference type="WBParaSite" id="SBAD_0000145901-mRNA-1"/>
    </source>
</evidence>
<proteinExistence type="predicted"/>
<dbReference type="PROSITE" id="PS51154">
    <property type="entry name" value="MACRO"/>
    <property type="match status" value="1"/>
</dbReference>
<dbReference type="WBParaSite" id="SBAD_0000145901-mRNA-1">
    <property type="protein sequence ID" value="SBAD_0000145901-mRNA-1"/>
    <property type="gene ID" value="SBAD_0000145901"/>
</dbReference>
<feature type="domain" description="Macro" evidence="1">
    <location>
        <begin position="52"/>
        <end position="228"/>
    </location>
</feature>
<dbReference type="GO" id="GO:0005654">
    <property type="term" value="C:nucleoplasm"/>
    <property type="evidence" value="ECO:0007669"/>
    <property type="project" value="TreeGrafter"/>
</dbReference>
<dbReference type="OrthoDB" id="6077599at2759"/>
<evidence type="ECO:0000313" key="2">
    <source>
        <dbReference type="EMBL" id="VDO94239.1"/>
    </source>
</evidence>
<dbReference type="AlphaFoldDB" id="A0A183ICQ6"/>
<dbReference type="Gene3D" id="3.40.220.10">
    <property type="entry name" value="Leucine Aminopeptidase, subunit E, domain 1"/>
    <property type="match status" value="1"/>
</dbReference>
<evidence type="ECO:0000259" key="1">
    <source>
        <dbReference type="PROSITE" id="PS51154"/>
    </source>
</evidence>
<organism evidence="4">
    <name type="scientific">Soboliphyme baturini</name>
    <dbReference type="NCBI Taxonomy" id="241478"/>
    <lineage>
        <taxon>Eukaryota</taxon>
        <taxon>Metazoa</taxon>
        <taxon>Ecdysozoa</taxon>
        <taxon>Nematoda</taxon>
        <taxon>Enoplea</taxon>
        <taxon>Dorylaimia</taxon>
        <taxon>Dioctophymatida</taxon>
        <taxon>Dioctophymatoidea</taxon>
        <taxon>Soboliphymatidae</taxon>
        <taxon>Soboliphyme</taxon>
    </lineage>
</organism>
<protein>
    <submittedName>
        <fullName evidence="4">Macro domain-containing protein</fullName>
    </submittedName>
</protein>